<dbReference type="EMBL" id="CACRTR010000003">
    <property type="protein sequence ID" value="VYT78975.1"/>
    <property type="molecule type" value="Genomic_DNA"/>
</dbReference>
<sequence>MSKSEMITLLYLMKSDLSHLDTYSDYVKQFYLTLNEIESVEESLKESGELSGDIR</sequence>
<organism evidence="1">
    <name type="scientific">Eubacterium limosum</name>
    <dbReference type="NCBI Taxonomy" id="1736"/>
    <lineage>
        <taxon>Bacteria</taxon>
        <taxon>Bacillati</taxon>
        <taxon>Bacillota</taxon>
        <taxon>Clostridia</taxon>
        <taxon>Eubacteriales</taxon>
        <taxon>Eubacteriaceae</taxon>
        <taxon>Eubacterium</taxon>
    </lineage>
</organism>
<protein>
    <submittedName>
        <fullName evidence="1">Uncharacterized protein</fullName>
    </submittedName>
</protein>
<reference evidence="1" key="1">
    <citation type="submission" date="2019-11" db="EMBL/GenBank/DDBJ databases">
        <authorList>
            <person name="Feng L."/>
        </authorList>
    </citation>
    <scope>NUCLEOTIDE SEQUENCE</scope>
    <source>
        <strain evidence="1">ElimosumLFYP34</strain>
    </source>
</reference>
<accession>A0A6N2ZHD3</accession>
<evidence type="ECO:0000313" key="1">
    <source>
        <dbReference type="EMBL" id="VYT78975.1"/>
    </source>
</evidence>
<dbReference type="AlphaFoldDB" id="A0A6N2ZHD3"/>
<proteinExistence type="predicted"/>
<gene>
    <name evidence="1" type="ORF">ELLFYP34_01925</name>
</gene>
<name>A0A6N2ZHD3_EUBLI</name>